<organism evidence="7 8">
    <name type="scientific">Moritella yayanosii</name>
    <dbReference type="NCBI Taxonomy" id="69539"/>
    <lineage>
        <taxon>Bacteria</taxon>
        <taxon>Pseudomonadati</taxon>
        <taxon>Pseudomonadota</taxon>
        <taxon>Gammaproteobacteria</taxon>
        <taxon>Alteromonadales</taxon>
        <taxon>Moritellaceae</taxon>
        <taxon>Moritella</taxon>
    </lineage>
</organism>
<evidence type="ECO:0000256" key="5">
    <source>
        <dbReference type="ARBA" id="ARBA00023143"/>
    </source>
</evidence>
<evidence type="ECO:0000256" key="2">
    <source>
        <dbReference type="ARBA" id="ARBA00004613"/>
    </source>
</evidence>
<dbReference type="OrthoDB" id="9768249at2"/>
<dbReference type="Gene3D" id="1.20.1330.10">
    <property type="entry name" value="f41 fragment of flagellin, N-terminal domain"/>
    <property type="match status" value="1"/>
</dbReference>
<protein>
    <submittedName>
        <fullName evidence="7">Putative flagellar hook-associated protein 3 FlgL</fullName>
    </submittedName>
</protein>
<comment type="subcellular location">
    <subcellularLocation>
        <location evidence="1">Bacterial flagellum</location>
    </subcellularLocation>
    <subcellularLocation>
        <location evidence="2">Secreted</location>
    </subcellularLocation>
</comment>
<accession>A0A330LX14</accession>
<evidence type="ECO:0000256" key="4">
    <source>
        <dbReference type="ARBA" id="ARBA00022525"/>
    </source>
</evidence>
<comment type="similarity">
    <text evidence="3">Belongs to the bacterial flagellin family.</text>
</comment>
<dbReference type="PANTHER" id="PTHR42792">
    <property type="entry name" value="FLAGELLIN"/>
    <property type="match status" value="1"/>
</dbReference>
<dbReference type="PANTHER" id="PTHR42792:SF1">
    <property type="entry name" value="FLAGELLAR HOOK-ASSOCIATED PROTEIN 3"/>
    <property type="match status" value="1"/>
</dbReference>
<evidence type="ECO:0000259" key="6">
    <source>
        <dbReference type="Pfam" id="PF00669"/>
    </source>
</evidence>
<dbReference type="GO" id="GO:0005198">
    <property type="term" value="F:structural molecule activity"/>
    <property type="evidence" value="ECO:0007669"/>
    <property type="project" value="InterPro"/>
</dbReference>
<evidence type="ECO:0000313" key="7">
    <source>
        <dbReference type="EMBL" id="SQD78645.1"/>
    </source>
</evidence>
<dbReference type="SUPFAM" id="SSF64518">
    <property type="entry name" value="Phase 1 flagellin"/>
    <property type="match status" value="1"/>
</dbReference>
<dbReference type="InterPro" id="IPR001029">
    <property type="entry name" value="Flagellin_N"/>
</dbReference>
<dbReference type="AlphaFoldDB" id="A0A330LX14"/>
<keyword evidence="5" id="KW-0975">Bacterial flagellum</keyword>
<name>A0A330LX14_9GAMM</name>
<dbReference type="InterPro" id="IPR001492">
    <property type="entry name" value="Flagellin"/>
</dbReference>
<dbReference type="GO" id="GO:0071973">
    <property type="term" value="P:bacterial-type flagellum-dependent cell motility"/>
    <property type="evidence" value="ECO:0007669"/>
    <property type="project" value="InterPro"/>
</dbReference>
<dbReference type="RefSeq" id="WP_112714866.1">
    <property type="nucleotide sequence ID" value="NZ_LS483250.1"/>
</dbReference>
<dbReference type="NCBIfam" id="TIGR02550">
    <property type="entry name" value="flagell_flgL"/>
    <property type="match status" value="1"/>
</dbReference>
<dbReference type="GO" id="GO:0005576">
    <property type="term" value="C:extracellular region"/>
    <property type="evidence" value="ECO:0007669"/>
    <property type="project" value="UniProtKB-SubCell"/>
</dbReference>
<proteinExistence type="inferred from homology"/>
<reference evidence="8" key="1">
    <citation type="submission" date="2018-05" db="EMBL/GenBank/DDBJ databases">
        <authorList>
            <person name="Cea G.-C."/>
            <person name="William W."/>
        </authorList>
    </citation>
    <scope>NUCLEOTIDE SEQUENCE [LARGE SCALE GENOMIC DNA]</scope>
    <source>
        <strain evidence="8">DB21MT 5</strain>
    </source>
</reference>
<evidence type="ECO:0000256" key="3">
    <source>
        <dbReference type="ARBA" id="ARBA00005709"/>
    </source>
</evidence>
<keyword evidence="7" id="KW-0969">Cilium</keyword>
<dbReference type="EMBL" id="LS483250">
    <property type="protein sequence ID" value="SQD78645.1"/>
    <property type="molecule type" value="Genomic_DNA"/>
</dbReference>
<gene>
    <name evidence="7" type="ORF">MORIYA_2167</name>
</gene>
<feature type="domain" description="Flagellin N-terminal" evidence="6">
    <location>
        <begin position="3"/>
        <end position="139"/>
    </location>
</feature>
<keyword evidence="7" id="KW-0966">Cell projection</keyword>
<evidence type="ECO:0000256" key="1">
    <source>
        <dbReference type="ARBA" id="ARBA00004365"/>
    </source>
</evidence>
<keyword evidence="8" id="KW-1185">Reference proteome</keyword>
<dbReference type="Pfam" id="PF00669">
    <property type="entry name" value="Flagellin_N"/>
    <property type="match status" value="1"/>
</dbReference>
<evidence type="ECO:0000313" key="8">
    <source>
        <dbReference type="Proteomes" id="UP000250163"/>
    </source>
</evidence>
<sequence>MRVSTVQLQRIVMSGMDRGASRFAHIIQQQASGKRIIKPSDDPLGTVKLMALQAEQANLKQFNTNIENARRHLSGAETYVTSISDQLGKLRDLTLEAGNGTLTAAGRKAIAQEMEAVKESLLASANAKGSNGKYLFSGSEVEKAPIAGPDPVTGDYTYVGDNRERKITIASGVKVVSNIDVGETFFDGGQDFFKDLDGYIEKLNTDSQVPADRKVMLAAIDSSADTNLQLLTIIGTRLSEIIQTKDTNADISLYGKKLQLSLEQLDYGTASFEFAQAELALKTTQMVYVKASRLSLFNVM</sequence>
<keyword evidence="7" id="KW-0282">Flagellum</keyword>
<dbReference type="GO" id="GO:0009424">
    <property type="term" value="C:bacterial-type flagellum hook"/>
    <property type="evidence" value="ECO:0007669"/>
    <property type="project" value="InterPro"/>
</dbReference>
<dbReference type="InterPro" id="IPR013384">
    <property type="entry name" value="Flagell_FlgL"/>
</dbReference>
<dbReference type="KEGG" id="mya:MORIYA_2167"/>
<dbReference type="Proteomes" id="UP000250163">
    <property type="component" value="Chromosome MORIYA"/>
</dbReference>
<keyword evidence="4" id="KW-0964">Secreted</keyword>